<dbReference type="PANTHER" id="PTHR47959">
    <property type="entry name" value="ATP-DEPENDENT RNA HELICASE RHLE-RELATED"/>
    <property type="match status" value="1"/>
</dbReference>
<keyword evidence="12" id="KW-1185">Reference proteome</keyword>
<keyword evidence="2" id="KW-0378">Hydrolase</keyword>
<keyword evidence="4" id="KW-0067">ATP-binding</keyword>
<dbReference type="GO" id="GO:0005524">
    <property type="term" value="F:ATP binding"/>
    <property type="evidence" value="ECO:0007669"/>
    <property type="project" value="UniProtKB-KW"/>
</dbReference>
<dbReference type="GO" id="GO:0003676">
    <property type="term" value="F:nucleic acid binding"/>
    <property type="evidence" value="ECO:0007669"/>
    <property type="project" value="InterPro"/>
</dbReference>
<evidence type="ECO:0000256" key="4">
    <source>
        <dbReference type="ARBA" id="ARBA00022840"/>
    </source>
</evidence>
<dbReference type="InterPro" id="IPR011545">
    <property type="entry name" value="DEAD/DEAH_box_helicase_dom"/>
</dbReference>
<dbReference type="InterPro" id="IPR014014">
    <property type="entry name" value="RNA_helicase_DEAD_Q_motif"/>
</dbReference>
<dbReference type="GO" id="GO:0016787">
    <property type="term" value="F:hydrolase activity"/>
    <property type="evidence" value="ECO:0007669"/>
    <property type="project" value="UniProtKB-KW"/>
</dbReference>
<accession>Q21EB3</accession>
<dbReference type="InterPro" id="IPR027417">
    <property type="entry name" value="P-loop_NTPase"/>
</dbReference>
<feature type="compositionally biased region" description="Basic residues" evidence="7">
    <location>
        <begin position="382"/>
        <end position="421"/>
    </location>
</feature>
<evidence type="ECO:0000256" key="5">
    <source>
        <dbReference type="ARBA" id="ARBA00038437"/>
    </source>
</evidence>
<evidence type="ECO:0000256" key="6">
    <source>
        <dbReference type="PROSITE-ProRule" id="PRU00552"/>
    </source>
</evidence>
<dbReference type="InterPro" id="IPR001650">
    <property type="entry name" value="Helicase_C-like"/>
</dbReference>
<dbReference type="SMART" id="SM00490">
    <property type="entry name" value="HELICc"/>
    <property type="match status" value="1"/>
</dbReference>
<dbReference type="PANTHER" id="PTHR47959:SF3">
    <property type="entry name" value="ATP-DEPENDENT RNA HELICASE SRMB"/>
    <property type="match status" value="1"/>
</dbReference>
<dbReference type="STRING" id="203122.Sde_3711"/>
<keyword evidence="3 11" id="KW-0347">Helicase</keyword>
<dbReference type="EMBL" id="CP000282">
    <property type="protein sequence ID" value="ABD82966.1"/>
    <property type="molecule type" value="Genomic_DNA"/>
</dbReference>
<dbReference type="CDD" id="cd18787">
    <property type="entry name" value="SF2_C_DEAD"/>
    <property type="match status" value="1"/>
</dbReference>
<evidence type="ECO:0000259" key="10">
    <source>
        <dbReference type="PROSITE" id="PS51195"/>
    </source>
</evidence>
<dbReference type="KEGG" id="sde:Sde_3711"/>
<feature type="region of interest" description="Disordered" evidence="7">
    <location>
        <begin position="375"/>
        <end position="436"/>
    </location>
</feature>
<dbReference type="PROSITE" id="PS51194">
    <property type="entry name" value="HELICASE_CTER"/>
    <property type="match status" value="1"/>
</dbReference>
<dbReference type="Pfam" id="PF00271">
    <property type="entry name" value="Helicase_C"/>
    <property type="match status" value="1"/>
</dbReference>
<dbReference type="Proteomes" id="UP000001947">
    <property type="component" value="Chromosome"/>
</dbReference>
<proteinExistence type="inferred from homology"/>
<dbReference type="Gene3D" id="3.40.50.300">
    <property type="entry name" value="P-loop containing nucleotide triphosphate hydrolases"/>
    <property type="match status" value="2"/>
</dbReference>
<dbReference type="PROSITE" id="PS51195">
    <property type="entry name" value="Q_MOTIF"/>
    <property type="match status" value="1"/>
</dbReference>
<organism evidence="11 12">
    <name type="scientific">Saccharophagus degradans (strain 2-40 / ATCC 43961 / DSM 17024)</name>
    <dbReference type="NCBI Taxonomy" id="203122"/>
    <lineage>
        <taxon>Bacteria</taxon>
        <taxon>Pseudomonadati</taxon>
        <taxon>Pseudomonadota</taxon>
        <taxon>Gammaproteobacteria</taxon>
        <taxon>Cellvibrionales</taxon>
        <taxon>Cellvibrionaceae</taxon>
        <taxon>Saccharophagus</taxon>
    </lineage>
</organism>
<dbReference type="InterPro" id="IPR044742">
    <property type="entry name" value="DEAD/DEAH_RhlB"/>
</dbReference>
<dbReference type="GeneID" id="98615319"/>
<feature type="domain" description="Helicase C-terminal" evidence="9">
    <location>
        <begin position="233"/>
        <end position="385"/>
    </location>
</feature>
<sequence length="436" mass="48135">MEFSELGLHQSLQKALDKLTFTKPTDVQVQTIPAVLAGKDIMVSAKTGSGKTAAFLLPMLHKFLNDPRPNTSTRALILLPTRELALQTVKAFEQFAGYTQIKVGLIMGGEAYKHQVATVRKNPEVLVATPGRLVEHIKNGNVDFSDLEFLVLDESDRMLDMGFQENMLAIAAVCNEERQNLLFSATLKHKGIGGITGLLQDPVRIQVDSAKEGHSNITQQRVFADDDSHKEKLVVKLIAEEDAQRVIVFCNTRLQCQKVSNILRANKLVSEYIHGEVTQSDRKQVMNRFIDGKIRVLVATDVAARGLDIKDVDLVINFSAAFTGDEHVHRVGRTGRSDKTGLAITLISPKEFNPMSSIERYLKIRLIPRKVKGLEGTYNGPKKLKSSGKAAGPKKKKTKTTAGKPGKKLPSKKDPQKKRSAPKVNLGDGSEPLFKR</sequence>
<dbReference type="SUPFAM" id="SSF52540">
    <property type="entry name" value="P-loop containing nucleoside triphosphate hydrolases"/>
    <property type="match status" value="1"/>
</dbReference>
<feature type="domain" description="Helicase ATP-binding" evidence="8">
    <location>
        <begin position="32"/>
        <end position="205"/>
    </location>
</feature>
<reference evidence="11 12" key="1">
    <citation type="journal article" date="2008" name="PLoS Genet.">
        <title>Complete genome sequence of the complex carbohydrate-degrading marine bacterium, Saccharophagus degradans strain 2-40 T.</title>
        <authorList>
            <person name="Weiner R.M."/>
            <person name="Taylor L.E.II."/>
            <person name="Henrissat B."/>
            <person name="Hauser L."/>
            <person name="Land M."/>
            <person name="Coutinho P.M."/>
            <person name="Rancurel C."/>
            <person name="Saunders E.H."/>
            <person name="Longmire A.G."/>
            <person name="Zhang H."/>
            <person name="Bayer E.A."/>
            <person name="Gilbert H.J."/>
            <person name="Larimer F."/>
            <person name="Zhulin I.B."/>
            <person name="Ekborg N.A."/>
            <person name="Lamed R."/>
            <person name="Richardson P.M."/>
            <person name="Borovok I."/>
            <person name="Hutcheson S."/>
        </authorList>
    </citation>
    <scope>NUCLEOTIDE SEQUENCE [LARGE SCALE GENOMIC DNA]</scope>
    <source>
        <strain evidence="12">2-40 / ATCC 43961 / DSM 17024</strain>
    </source>
</reference>
<dbReference type="GO" id="GO:0003724">
    <property type="term" value="F:RNA helicase activity"/>
    <property type="evidence" value="ECO:0007669"/>
    <property type="project" value="InterPro"/>
</dbReference>
<evidence type="ECO:0000259" key="9">
    <source>
        <dbReference type="PROSITE" id="PS51194"/>
    </source>
</evidence>
<name>Q21EB3_SACD2</name>
<evidence type="ECO:0000313" key="12">
    <source>
        <dbReference type="Proteomes" id="UP000001947"/>
    </source>
</evidence>
<dbReference type="InterPro" id="IPR050079">
    <property type="entry name" value="DEAD_box_RNA_helicase"/>
</dbReference>
<gene>
    <name evidence="11" type="ordered locus">Sde_3711</name>
</gene>
<dbReference type="Pfam" id="PF00270">
    <property type="entry name" value="DEAD"/>
    <property type="match status" value="1"/>
</dbReference>
<dbReference type="CDD" id="cd00268">
    <property type="entry name" value="DEADc"/>
    <property type="match status" value="1"/>
</dbReference>
<dbReference type="PROSITE" id="PS51192">
    <property type="entry name" value="HELICASE_ATP_BIND_1"/>
    <property type="match status" value="1"/>
</dbReference>
<evidence type="ECO:0000259" key="8">
    <source>
        <dbReference type="PROSITE" id="PS51192"/>
    </source>
</evidence>
<keyword evidence="1" id="KW-0547">Nucleotide-binding</keyword>
<dbReference type="GO" id="GO:0005829">
    <property type="term" value="C:cytosol"/>
    <property type="evidence" value="ECO:0007669"/>
    <property type="project" value="TreeGrafter"/>
</dbReference>
<dbReference type="AlphaFoldDB" id="Q21EB3"/>
<evidence type="ECO:0000313" key="11">
    <source>
        <dbReference type="EMBL" id="ABD82966.1"/>
    </source>
</evidence>
<dbReference type="HOGENOM" id="CLU_003041_1_3_6"/>
<dbReference type="eggNOG" id="COG0513">
    <property type="taxonomic scope" value="Bacteria"/>
</dbReference>
<comment type="similarity">
    <text evidence="5">Belongs to the DEAD box helicase family.</text>
</comment>
<feature type="domain" description="DEAD-box RNA helicase Q" evidence="10">
    <location>
        <begin position="1"/>
        <end position="29"/>
    </location>
</feature>
<evidence type="ECO:0000256" key="1">
    <source>
        <dbReference type="ARBA" id="ARBA00022741"/>
    </source>
</evidence>
<dbReference type="SMART" id="SM00487">
    <property type="entry name" value="DEXDc"/>
    <property type="match status" value="1"/>
</dbReference>
<dbReference type="InterPro" id="IPR014001">
    <property type="entry name" value="Helicase_ATP-bd"/>
</dbReference>
<evidence type="ECO:0000256" key="2">
    <source>
        <dbReference type="ARBA" id="ARBA00022801"/>
    </source>
</evidence>
<feature type="short sequence motif" description="Q motif" evidence="6">
    <location>
        <begin position="1"/>
        <end position="29"/>
    </location>
</feature>
<protein>
    <submittedName>
        <fullName evidence="11">DEAD/DEAH box helicase-like protein</fullName>
    </submittedName>
</protein>
<dbReference type="RefSeq" id="WP_011470181.1">
    <property type="nucleotide sequence ID" value="NC_007912.1"/>
</dbReference>
<evidence type="ECO:0000256" key="7">
    <source>
        <dbReference type="SAM" id="MobiDB-lite"/>
    </source>
</evidence>
<evidence type="ECO:0000256" key="3">
    <source>
        <dbReference type="ARBA" id="ARBA00022806"/>
    </source>
</evidence>